<keyword evidence="3" id="KW-1185">Reference proteome</keyword>
<feature type="non-terminal residue" evidence="2">
    <location>
        <position position="1"/>
    </location>
</feature>
<keyword evidence="1" id="KW-1133">Transmembrane helix</keyword>
<dbReference type="EMBL" id="KN837197">
    <property type="protein sequence ID" value="KIJ34680.1"/>
    <property type="molecule type" value="Genomic_DNA"/>
</dbReference>
<keyword evidence="1" id="KW-0472">Membrane</keyword>
<dbReference type="Gene3D" id="1.25.40.10">
    <property type="entry name" value="Tetratricopeptide repeat domain"/>
    <property type="match status" value="1"/>
</dbReference>
<dbReference type="GO" id="GO:0005741">
    <property type="term" value="C:mitochondrial outer membrane"/>
    <property type="evidence" value="ECO:0007669"/>
    <property type="project" value="TreeGrafter"/>
</dbReference>
<evidence type="ECO:0000313" key="2">
    <source>
        <dbReference type="EMBL" id="KIJ34680.1"/>
    </source>
</evidence>
<sequence length="214" mass="24335">DVHGVFAGLAITSYYGAVLLLSGYHADEAHILRQYKAITEKLTARYPEGSLWILNNAKIHRMSYEPDKAIEILQNGLASERPHTFRQADALLIFELAWTLLSQRKYQEAANMFIRMREINSWSPATYSYIAAGCYISLGNLAEAKRLLESIPDLLDRKRLGSRFGEPPTEQFIRKKIAFYKKKHARRTGSEDNFVESIRISTAEGQLCVCFASL</sequence>
<dbReference type="AlphaFoldDB" id="A0A0C9VB07"/>
<dbReference type="InterPro" id="IPR019412">
    <property type="entry name" value="IML2/TPR_39"/>
</dbReference>
<accession>A0A0C9VB07</accession>
<keyword evidence="1" id="KW-0812">Transmembrane</keyword>
<proteinExistence type="predicted"/>
<dbReference type="Pfam" id="PF10300">
    <property type="entry name" value="Iml2-TPR_39"/>
    <property type="match status" value="1"/>
</dbReference>
<feature type="transmembrane region" description="Helical" evidence="1">
    <location>
        <begin position="6"/>
        <end position="26"/>
    </location>
</feature>
<dbReference type="InterPro" id="IPR011990">
    <property type="entry name" value="TPR-like_helical_dom_sf"/>
</dbReference>
<dbReference type="GO" id="GO:0005634">
    <property type="term" value="C:nucleus"/>
    <property type="evidence" value="ECO:0007669"/>
    <property type="project" value="TreeGrafter"/>
</dbReference>
<gene>
    <name evidence="2" type="ORF">M422DRAFT_181844</name>
</gene>
<evidence type="ECO:0000313" key="3">
    <source>
        <dbReference type="Proteomes" id="UP000054279"/>
    </source>
</evidence>
<organism evidence="2 3">
    <name type="scientific">Sphaerobolus stellatus (strain SS14)</name>
    <dbReference type="NCBI Taxonomy" id="990650"/>
    <lineage>
        <taxon>Eukaryota</taxon>
        <taxon>Fungi</taxon>
        <taxon>Dikarya</taxon>
        <taxon>Basidiomycota</taxon>
        <taxon>Agaricomycotina</taxon>
        <taxon>Agaricomycetes</taxon>
        <taxon>Phallomycetidae</taxon>
        <taxon>Geastrales</taxon>
        <taxon>Sphaerobolaceae</taxon>
        <taxon>Sphaerobolus</taxon>
    </lineage>
</organism>
<dbReference type="GO" id="GO:0005829">
    <property type="term" value="C:cytosol"/>
    <property type="evidence" value="ECO:0007669"/>
    <property type="project" value="TreeGrafter"/>
</dbReference>
<protein>
    <submittedName>
        <fullName evidence="2">Uncharacterized protein</fullName>
    </submittedName>
</protein>
<reference evidence="2 3" key="1">
    <citation type="submission" date="2014-06" db="EMBL/GenBank/DDBJ databases">
        <title>Evolutionary Origins and Diversification of the Mycorrhizal Mutualists.</title>
        <authorList>
            <consortium name="DOE Joint Genome Institute"/>
            <consortium name="Mycorrhizal Genomics Consortium"/>
            <person name="Kohler A."/>
            <person name="Kuo A."/>
            <person name="Nagy L.G."/>
            <person name="Floudas D."/>
            <person name="Copeland A."/>
            <person name="Barry K.W."/>
            <person name="Cichocki N."/>
            <person name="Veneault-Fourrey C."/>
            <person name="LaButti K."/>
            <person name="Lindquist E.A."/>
            <person name="Lipzen A."/>
            <person name="Lundell T."/>
            <person name="Morin E."/>
            <person name="Murat C."/>
            <person name="Riley R."/>
            <person name="Ohm R."/>
            <person name="Sun H."/>
            <person name="Tunlid A."/>
            <person name="Henrissat B."/>
            <person name="Grigoriev I.V."/>
            <person name="Hibbett D.S."/>
            <person name="Martin F."/>
        </authorList>
    </citation>
    <scope>NUCLEOTIDE SEQUENCE [LARGE SCALE GENOMIC DNA]</scope>
    <source>
        <strain evidence="2 3">SS14</strain>
    </source>
</reference>
<dbReference type="SUPFAM" id="SSF48452">
    <property type="entry name" value="TPR-like"/>
    <property type="match status" value="1"/>
</dbReference>
<dbReference type="PANTHER" id="PTHR31859">
    <property type="entry name" value="TETRATRICOPEPTIDE REPEAT PROTEIN 39 FAMILY MEMBER"/>
    <property type="match status" value="1"/>
</dbReference>
<dbReference type="PANTHER" id="PTHR31859:SF1">
    <property type="entry name" value="TETRATRICOPEPTIDE REPEAT PROTEIN 39C"/>
    <property type="match status" value="1"/>
</dbReference>
<dbReference type="HOGENOM" id="CLU_1291754_0_0_1"/>
<dbReference type="OrthoDB" id="2154985at2759"/>
<dbReference type="Proteomes" id="UP000054279">
    <property type="component" value="Unassembled WGS sequence"/>
</dbReference>
<name>A0A0C9VB07_SPHS4</name>
<evidence type="ECO:0000256" key="1">
    <source>
        <dbReference type="SAM" id="Phobius"/>
    </source>
</evidence>